<reference evidence="3" key="1">
    <citation type="submission" date="2020-06" db="EMBL/GenBank/DDBJ databases">
        <title>Draft genomic sequecing of Geomonas sp. Red736.</title>
        <authorList>
            <person name="Itoh H."/>
            <person name="Xu Z.X."/>
            <person name="Ushijima N."/>
            <person name="Masuda Y."/>
            <person name="Shiratori Y."/>
            <person name="Senoo K."/>
        </authorList>
    </citation>
    <scope>NUCLEOTIDE SEQUENCE [LARGE SCALE GENOMIC DNA]</scope>
    <source>
        <strain evidence="3">Red736</strain>
    </source>
</reference>
<dbReference type="Gene3D" id="3.40.50.300">
    <property type="entry name" value="P-loop containing nucleotide triphosphate hydrolases"/>
    <property type="match status" value="1"/>
</dbReference>
<comment type="caution">
    <text evidence="2">The sequence shown here is derived from an EMBL/GenBank/DDBJ whole genome shotgun (WGS) entry which is preliminary data.</text>
</comment>
<feature type="domain" description="Protein CR006 P-loop" evidence="1">
    <location>
        <begin position="120"/>
        <end position="558"/>
    </location>
</feature>
<evidence type="ECO:0000313" key="2">
    <source>
        <dbReference type="EMBL" id="GFO62334.1"/>
    </source>
</evidence>
<dbReference type="Proteomes" id="UP000568888">
    <property type="component" value="Unassembled WGS sequence"/>
</dbReference>
<dbReference type="AlphaFoldDB" id="A0A6V8MQZ8"/>
<organism evidence="2 3">
    <name type="scientific">Geomonas paludis</name>
    <dbReference type="NCBI Taxonomy" id="2740185"/>
    <lineage>
        <taxon>Bacteria</taxon>
        <taxon>Pseudomonadati</taxon>
        <taxon>Thermodesulfobacteriota</taxon>
        <taxon>Desulfuromonadia</taxon>
        <taxon>Geobacterales</taxon>
        <taxon>Geobacteraceae</taxon>
        <taxon>Geomonas</taxon>
    </lineage>
</organism>
<name>A0A6V8MQZ8_9BACT</name>
<evidence type="ECO:0000313" key="3">
    <source>
        <dbReference type="Proteomes" id="UP000568888"/>
    </source>
</evidence>
<dbReference type="InterPro" id="IPR026866">
    <property type="entry name" value="CR006_AAA"/>
</dbReference>
<dbReference type="SUPFAM" id="SSF52540">
    <property type="entry name" value="P-loop containing nucleoside triphosphate hydrolases"/>
    <property type="match status" value="1"/>
</dbReference>
<dbReference type="Pfam" id="PF13166">
    <property type="entry name" value="AAA_13"/>
    <property type="match status" value="1"/>
</dbReference>
<sequence length="637" mass="69965">MTLNQQLQDLVGEVEAHNRAIRMAAEQIPAAELRGLSVDAFCALPPEPNVDAAIEAAERALAAAREQAPVRTTGLLQELRIQAVDVGPVTESLQRGLDDLDIAAAARVQAHLAELGEGGEAWVADGVHRMQDDDQPGHSCPFCAQDLGGSPVLHHYRAFFGDAYRDLKASVAESLAAATRSFRQDFLLELERAVGGNAERKQFWSRFCDVPDIELDTEDIGRHWAVVAEAVLAALRAKQASPLEALELPREVFDSIAVLQEKGRQVTAINAEIVAANEAIRAVKAAAAGADPAALHSELQRLLAAKARHTPAISLLCDAYLAEKAAKLLTEQRRDQARTALTNYRTQIFPTYQTAINRYLQLFGAGFRLERIQAVNNRGGSACSYDVVINNTAVSIAGRAGAPDSHGFHNTLSAGDRNTLALAFFFASLDQCPRLNDKVVVIDDPVSSLDDHRCLTTTQEIRRLSRRAAQVIVLSHSKPFLCTLWEGVPQAERADRAALELIRQGSGSVLREWDVTRECVSEHDRRHALLREYLEGNGGNGRVVAEAIRPLLESFLRVASPQYFIPGMLLGPFRGLCEQRVGGAQEILDQHHLDELRDLIEYSNRFHHDTNAAWQAEVVNDAELLGFVRRTLAFARR</sequence>
<accession>A0A6V8MQZ8</accession>
<dbReference type="InterPro" id="IPR027417">
    <property type="entry name" value="P-loop_NTPase"/>
</dbReference>
<protein>
    <recommendedName>
        <fullName evidence="1">Protein CR006 P-loop domain-containing protein</fullName>
    </recommendedName>
</protein>
<dbReference type="PANTHER" id="PTHR32114:SF2">
    <property type="entry name" value="ABC TRANSPORTER ABCH.3"/>
    <property type="match status" value="1"/>
</dbReference>
<evidence type="ECO:0000259" key="1">
    <source>
        <dbReference type="Pfam" id="PF13166"/>
    </source>
</evidence>
<gene>
    <name evidence="2" type="ORF">GMPD_02530</name>
</gene>
<proteinExistence type="predicted"/>
<dbReference type="PANTHER" id="PTHR32114">
    <property type="entry name" value="ABC TRANSPORTER ABCH.3"/>
    <property type="match status" value="1"/>
</dbReference>
<dbReference type="EMBL" id="BLXY01000001">
    <property type="protein sequence ID" value="GFO62334.1"/>
    <property type="molecule type" value="Genomic_DNA"/>
</dbReference>